<dbReference type="EC" id="5.3.1.24" evidence="3"/>
<evidence type="ECO:0000313" key="10">
    <source>
        <dbReference type="Proteomes" id="UP000660262"/>
    </source>
</evidence>
<evidence type="ECO:0000256" key="2">
    <source>
        <dbReference type="ARBA" id="ARBA00007571"/>
    </source>
</evidence>
<gene>
    <name evidence="9" type="ORF">PPROV_000672900</name>
</gene>
<dbReference type="GO" id="GO:0004640">
    <property type="term" value="F:phosphoribosylanthranilate isomerase activity"/>
    <property type="evidence" value="ECO:0007669"/>
    <property type="project" value="UniProtKB-EC"/>
</dbReference>
<dbReference type="PANTHER" id="PTHR42894">
    <property type="entry name" value="N-(5'-PHOSPHORIBOSYL)ANTHRANILATE ISOMERASE"/>
    <property type="match status" value="1"/>
</dbReference>
<sequence length="265" mass="27830">MVIILESSPLVKICGVSSLACASNILEGPKSPNIDFMGMILWPGTADKPCKRYCANGNMDEVAKMVDLAKQKDVTPVGVFVDEDADTIMQVANQVGLEWVQLHGDGARAALRKLPMKLKVIYVMATDPQTGKLTTPKPGEDAVEDRKKSYDAGKNPMAAVDFISAGRRVVDYVLIDGPSPGSGESAVDAKSGGLAKLQVPRGCSRKGWILAGGLAPDNVQTAIETCPFMPNVVDVSSGVCTSDGITKDADKVSAFVSAATNAMVA</sequence>
<name>A0A830HSR3_9CHLO</name>
<dbReference type="HAMAP" id="MF_00135">
    <property type="entry name" value="PRAI"/>
    <property type="match status" value="1"/>
</dbReference>
<accession>A0A830HSR3</accession>
<reference evidence="9" key="1">
    <citation type="submission" date="2020-10" db="EMBL/GenBank/DDBJ databases">
        <title>Unveiling of a novel bifunctional photoreceptor, Dualchrome1, isolated from a cosmopolitan green alga.</title>
        <authorList>
            <person name="Suzuki S."/>
            <person name="Kawachi M."/>
        </authorList>
    </citation>
    <scope>NUCLEOTIDE SEQUENCE</scope>
    <source>
        <strain evidence="9">NIES 2893</strain>
    </source>
</reference>
<dbReference type="PANTHER" id="PTHR42894:SF1">
    <property type="entry name" value="N-(5'-PHOSPHORIBOSYL)ANTHRANILATE ISOMERASE"/>
    <property type="match status" value="1"/>
</dbReference>
<evidence type="ECO:0000256" key="4">
    <source>
        <dbReference type="ARBA" id="ARBA00022605"/>
    </source>
</evidence>
<evidence type="ECO:0000256" key="7">
    <source>
        <dbReference type="ARBA" id="ARBA00023235"/>
    </source>
</evidence>
<dbReference type="EMBL" id="BNJQ01000019">
    <property type="protein sequence ID" value="GHP07987.1"/>
    <property type="molecule type" value="Genomic_DNA"/>
</dbReference>
<comment type="similarity">
    <text evidence="2">Belongs to the TrpF family.</text>
</comment>
<dbReference type="Proteomes" id="UP000660262">
    <property type="component" value="Unassembled WGS sequence"/>
</dbReference>
<evidence type="ECO:0000313" key="9">
    <source>
        <dbReference type="EMBL" id="GHP07987.1"/>
    </source>
</evidence>
<evidence type="ECO:0000256" key="3">
    <source>
        <dbReference type="ARBA" id="ARBA00012572"/>
    </source>
</evidence>
<dbReference type="CDD" id="cd00405">
    <property type="entry name" value="PRAI"/>
    <property type="match status" value="1"/>
</dbReference>
<organism evidence="9 10">
    <name type="scientific">Pycnococcus provasolii</name>
    <dbReference type="NCBI Taxonomy" id="41880"/>
    <lineage>
        <taxon>Eukaryota</taxon>
        <taxon>Viridiplantae</taxon>
        <taxon>Chlorophyta</taxon>
        <taxon>Pseudoscourfieldiophyceae</taxon>
        <taxon>Pseudoscourfieldiales</taxon>
        <taxon>Pycnococcaceae</taxon>
        <taxon>Pycnococcus</taxon>
    </lineage>
</organism>
<dbReference type="UniPathway" id="UPA00035">
    <property type="reaction ID" value="UER00042"/>
</dbReference>
<dbReference type="GO" id="GO:0000162">
    <property type="term" value="P:L-tryptophan biosynthetic process"/>
    <property type="evidence" value="ECO:0007669"/>
    <property type="project" value="UniProtKB-UniPathway"/>
</dbReference>
<keyword evidence="7" id="KW-0413">Isomerase</keyword>
<keyword evidence="6" id="KW-0057">Aromatic amino acid biosynthesis</keyword>
<dbReference type="InterPro" id="IPR013785">
    <property type="entry name" value="Aldolase_TIM"/>
</dbReference>
<proteinExistence type="inferred from homology"/>
<feature type="domain" description="N-(5'phosphoribosyl) anthranilate isomerase (PRAI)" evidence="8">
    <location>
        <begin position="70"/>
        <end position="125"/>
    </location>
</feature>
<dbReference type="InterPro" id="IPR044643">
    <property type="entry name" value="TrpF_fam"/>
</dbReference>
<evidence type="ECO:0000256" key="5">
    <source>
        <dbReference type="ARBA" id="ARBA00022822"/>
    </source>
</evidence>
<keyword evidence="4" id="KW-0028">Amino-acid biosynthesis</keyword>
<comment type="pathway">
    <text evidence="1">Amino-acid biosynthesis; L-tryptophan biosynthesis; L-tryptophan from chorismate: step 3/5.</text>
</comment>
<evidence type="ECO:0000256" key="6">
    <source>
        <dbReference type="ARBA" id="ARBA00023141"/>
    </source>
</evidence>
<protein>
    <recommendedName>
        <fullName evidence="3">phosphoribosylanthranilate isomerase</fullName>
        <ecNumber evidence="3">5.3.1.24</ecNumber>
    </recommendedName>
</protein>
<dbReference type="InterPro" id="IPR011060">
    <property type="entry name" value="RibuloseP-bd_barrel"/>
</dbReference>
<comment type="caution">
    <text evidence="9">The sequence shown here is derived from an EMBL/GenBank/DDBJ whole genome shotgun (WGS) entry which is preliminary data.</text>
</comment>
<dbReference type="Pfam" id="PF00697">
    <property type="entry name" value="PRAI"/>
    <property type="match status" value="2"/>
</dbReference>
<evidence type="ECO:0000259" key="8">
    <source>
        <dbReference type="Pfam" id="PF00697"/>
    </source>
</evidence>
<dbReference type="InterPro" id="IPR001240">
    <property type="entry name" value="PRAI_dom"/>
</dbReference>
<evidence type="ECO:0000256" key="1">
    <source>
        <dbReference type="ARBA" id="ARBA00004664"/>
    </source>
</evidence>
<keyword evidence="10" id="KW-1185">Reference proteome</keyword>
<feature type="domain" description="N-(5'phosphoribosyl) anthranilate isomerase (PRAI)" evidence="8">
    <location>
        <begin position="170"/>
        <end position="257"/>
    </location>
</feature>
<dbReference type="OrthoDB" id="524799at2759"/>
<keyword evidence="5" id="KW-0822">Tryptophan biosynthesis</keyword>
<dbReference type="AlphaFoldDB" id="A0A830HSR3"/>
<dbReference type="SUPFAM" id="SSF51366">
    <property type="entry name" value="Ribulose-phoshate binding barrel"/>
    <property type="match status" value="1"/>
</dbReference>
<dbReference type="Gene3D" id="3.20.20.70">
    <property type="entry name" value="Aldolase class I"/>
    <property type="match status" value="1"/>
</dbReference>